<evidence type="ECO:0000313" key="3">
    <source>
        <dbReference type="Proteomes" id="UP001595758"/>
    </source>
</evidence>
<keyword evidence="3" id="KW-1185">Reference proteome</keyword>
<evidence type="ECO:0000256" key="1">
    <source>
        <dbReference type="SAM" id="SignalP"/>
    </source>
</evidence>
<keyword evidence="1" id="KW-0732">Signal</keyword>
<comment type="caution">
    <text evidence="2">The sequence shown here is derived from an EMBL/GenBank/DDBJ whole genome shotgun (WGS) entry which is preliminary data.</text>
</comment>
<feature type="signal peptide" evidence="1">
    <location>
        <begin position="1"/>
        <end position="19"/>
    </location>
</feature>
<dbReference type="EMBL" id="JBHSAB010000001">
    <property type="protein sequence ID" value="MFC3907548.1"/>
    <property type="molecule type" value="Genomic_DNA"/>
</dbReference>
<dbReference type="RefSeq" id="WP_382340016.1">
    <property type="nucleotide sequence ID" value="NZ_JBHSAB010000001.1"/>
</dbReference>
<evidence type="ECO:0008006" key="4">
    <source>
        <dbReference type="Google" id="ProtNLM"/>
    </source>
</evidence>
<evidence type="ECO:0000313" key="2">
    <source>
        <dbReference type="EMBL" id="MFC3907548.1"/>
    </source>
</evidence>
<gene>
    <name evidence="2" type="ORF">ACFORL_00460</name>
</gene>
<sequence length="141" mass="15964">MSKWIMSFLLAFLCNGLLATSTDSWNCTAYDQGSGQWTASSDYERSAINKAMELCKKSSQYPTTCKISKNDCDYLANGQSTRPMWQCKALDQMAKIWPSSYYTQRDDAAIAARSFCEEKSAFPDTCYVNLITCKNVNQVEY</sequence>
<organism evidence="2 3">
    <name type="scientific">Legionella dresdenensis</name>
    <dbReference type="NCBI Taxonomy" id="450200"/>
    <lineage>
        <taxon>Bacteria</taxon>
        <taxon>Pseudomonadati</taxon>
        <taxon>Pseudomonadota</taxon>
        <taxon>Gammaproteobacteria</taxon>
        <taxon>Legionellales</taxon>
        <taxon>Legionellaceae</taxon>
        <taxon>Legionella</taxon>
    </lineage>
</organism>
<feature type="chain" id="PRO_5046123833" description="DUF4189 domain-containing protein" evidence="1">
    <location>
        <begin position="20"/>
        <end position="141"/>
    </location>
</feature>
<accession>A0ABV8CB88</accession>
<dbReference type="Proteomes" id="UP001595758">
    <property type="component" value="Unassembled WGS sequence"/>
</dbReference>
<protein>
    <recommendedName>
        <fullName evidence="4">DUF4189 domain-containing protein</fullName>
    </recommendedName>
</protein>
<name>A0ABV8CB88_9GAMM</name>
<proteinExistence type="predicted"/>
<reference evidence="3" key="1">
    <citation type="journal article" date="2019" name="Int. J. Syst. Evol. Microbiol.">
        <title>The Global Catalogue of Microorganisms (GCM) 10K type strain sequencing project: providing services to taxonomists for standard genome sequencing and annotation.</title>
        <authorList>
            <consortium name="The Broad Institute Genomics Platform"/>
            <consortium name="The Broad Institute Genome Sequencing Center for Infectious Disease"/>
            <person name="Wu L."/>
            <person name="Ma J."/>
        </authorList>
    </citation>
    <scope>NUCLEOTIDE SEQUENCE [LARGE SCALE GENOMIC DNA]</scope>
    <source>
        <strain evidence="3">CCUG 59858</strain>
    </source>
</reference>